<name>A0A9D9DQL4_9BACT</name>
<dbReference type="InterPro" id="IPR046721">
    <property type="entry name" value="DUF6613"/>
</dbReference>
<sequence>MITLGIIGVVAAMTLPALLADYRRLEGTVRIKKFVSTMQQAFNTATVNYGDAINWKFPTVQNDKEQINEFVDTYLFPYLTGIKQCAADAPECREFAKHLLQGQPVYIFSDGSCFGMTTGGAGETVANIHFMYDYNCMGKPNKYGYDIFQFVMQFSAGKAPKFRGGGTRLLNATNREELLELCKNPDSEYQKSDCATLIEYDGWEIKEDYPWY</sequence>
<gene>
    <name evidence="2" type="ORF">IAC76_09035</name>
</gene>
<dbReference type="Pfam" id="PF20318">
    <property type="entry name" value="DUF6613"/>
    <property type="match status" value="1"/>
</dbReference>
<dbReference type="Proteomes" id="UP000823632">
    <property type="component" value="Unassembled WGS sequence"/>
</dbReference>
<protein>
    <recommendedName>
        <fullName evidence="1">DUF6613 domain-containing protein</fullName>
    </recommendedName>
</protein>
<organism evidence="2 3">
    <name type="scientific">Candidatus Scatousia excrementipullorum</name>
    <dbReference type="NCBI Taxonomy" id="2840936"/>
    <lineage>
        <taxon>Bacteria</taxon>
        <taxon>Candidatus Scatousia</taxon>
    </lineage>
</organism>
<reference evidence="2" key="2">
    <citation type="journal article" date="2021" name="PeerJ">
        <title>Extensive microbial diversity within the chicken gut microbiome revealed by metagenomics and culture.</title>
        <authorList>
            <person name="Gilroy R."/>
            <person name="Ravi A."/>
            <person name="Getino M."/>
            <person name="Pursley I."/>
            <person name="Horton D.L."/>
            <person name="Alikhan N.F."/>
            <person name="Baker D."/>
            <person name="Gharbi K."/>
            <person name="Hall N."/>
            <person name="Watson M."/>
            <person name="Adriaenssens E.M."/>
            <person name="Foster-Nyarko E."/>
            <person name="Jarju S."/>
            <person name="Secka A."/>
            <person name="Antonio M."/>
            <person name="Oren A."/>
            <person name="Chaudhuri R.R."/>
            <person name="La Ragione R."/>
            <person name="Hildebrand F."/>
            <person name="Pallen M.J."/>
        </authorList>
    </citation>
    <scope>NUCLEOTIDE SEQUENCE</scope>
    <source>
        <strain evidence="2">10192</strain>
    </source>
</reference>
<dbReference type="EMBL" id="JADIND010000201">
    <property type="protein sequence ID" value="MBO8431517.1"/>
    <property type="molecule type" value="Genomic_DNA"/>
</dbReference>
<accession>A0A9D9DQL4</accession>
<reference evidence="2" key="1">
    <citation type="submission" date="2020-10" db="EMBL/GenBank/DDBJ databases">
        <authorList>
            <person name="Gilroy R."/>
        </authorList>
    </citation>
    <scope>NUCLEOTIDE SEQUENCE</scope>
    <source>
        <strain evidence="2">10192</strain>
    </source>
</reference>
<feature type="domain" description="DUF6613" evidence="1">
    <location>
        <begin position="17"/>
        <end position="211"/>
    </location>
</feature>
<dbReference type="AlphaFoldDB" id="A0A9D9DQL4"/>
<evidence type="ECO:0000259" key="1">
    <source>
        <dbReference type="Pfam" id="PF20318"/>
    </source>
</evidence>
<evidence type="ECO:0000313" key="2">
    <source>
        <dbReference type="EMBL" id="MBO8431517.1"/>
    </source>
</evidence>
<evidence type="ECO:0000313" key="3">
    <source>
        <dbReference type="Proteomes" id="UP000823632"/>
    </source>
</evidence>
<comment type="caution">
    <text evidence="2">The sequence shown here is derived from an EMBL/GenBank/DDBJ whole genome shotgun (WGS) entry which is preliminary data.</text>
</comment>
<proteinExistence type="predicted"/>